<evidence type="ECO:0000313" key="1">
    <source>
        <dbReference type="EMBL" id="EOS09445.1"/>
    </source>
</evidence>
<evidence type="ECO:0000313" key="2">
    <source>
        <dbReference type="Proteomes" id="UP000014200"/>
    </source>
</evidence>
<comment type="caution">
    <text evidence="1">The sequence shown here is derived from an EMBL/GenBank/DDBJ whole genome shotgun (WGS) entry which is preliminary data.</text>
</comment>
<dbReference type="EMBL" id="ASSP01000022">
    <property type="protein sequence ID" value="EOS09445.1"/>
    <property type="molecule type" value="Genomic_DNA"/>
</dbReference>
<gene>
    <name evidence="1" type="ORF">C802_03558</name>
</gene>
<protein>
    <recommendedName>
        <fullName evidence="3">Bacterial surface antigen (D15) domain-containing protein</fullName>
    </recommendedName>
</protein>
<dbReference type="HOGENOM" id="CLU_1718675_0_0_10"/>
<sequence>MLIYPQFANSYNHTLFSTTAVFDAYQRIWAGGVLAMDLYGQFNSSHTPWTLREELGSGADRMRGYYGGRYIDSNQMTVQMELRQHIYGRLGCVAWIGGGTVFPSSSKLRLAHILPNYGLGLRFEFKHHVNIRIDYGFGKETGGFVFQFAEAF</sequence>
<proteinExistence type="predicted"/>
<evidence type="ECO:0008006" key="3">
    <source>
        <dbReference type="Google" id="ProtNLM"/>
    </source>
</evidence>
<accession>R9I7S6</accession>
<dbReference type="STRING" id="1235788.C802_03558"/>
<dbReference type="AlphaFoldDB" id="R9I7S6"/>
<dbReference type="Proteomes" id="UP000014200">
    <property type="component" value="Unassembled WGS sequence"/>
</dbReference>
<dbReference type="GeneID" id="82154178"/>
<name>R9I7S6_9BACT</name>
<reference evidence="1 2" key="1">
    <citation type="submission" date="2013-04" db="EMBL/GenBank/DDBJ databases">
        <title>The Genome Sequence of Bacteroides massiliensis dnLKV3.</title>
        <authorList>
            <consortium name="The Broad Institute Genomics Platform"/>
            <consortium name="The Broad Institute Genome Sequencing Center for Infectious Disease"/>
            <person name="Earl A."/>
            <person name="Xavier R."/>
            <person name="Kuhn K."/>
            <person name="Stappenbeck T."/>
            <person name="Walker B."/>
            <person name="Young S."/>
            <person name="Zeng Q."/>
            <person name="Gargeya S."/>
            <person name="Fitzgerald M."/>
            <person name="Haas B."/>
            <person name="Abouelleil A."/>
            <person name="Allen A.W."/>
            <person name="Alvarado L."/>
            <person name="Arachchi H.M."/>
            <person name="Berlin A.M."/>
            <person name="Chapman S.B."/>
            <person name="Gainer-Dewar J."/>
            <person name="Goldberg J."/>
            <person name="Griggs A."/>
            <person name="Gujja S."/>
            <person name="Hansen M."/>
            <person name="Howarth C."/>
            <person name="Imamovic A."/>
            <person name="Ireland A."/>
            <person name="Larimer J."/>
            <person name="McCowan C."/>
            <person name="Murphy C."/>
            <person name="Pearson M."/>
            <person name="Poon T.W."/>
            <person name="Priest M."/>
            <person name="Roberts A."/>
            <person name="Saif S."/>
            <person name="Shea T."/>
            <person name="Sisk P."/>
            <person name="Sykes S."/>
            <person name="Wortman J."/>
            <person name="Nusbaum C."/>
            <person name="Birren B."/>
        </authorList>
    </citation>
    <scope>NUCLEOTIDE SEQUENCE [LARGE SCALE GENOMIC DNA]</scope>
    <source>
        <strain evidence="2">dnLKV3</strain>
    </source>
</reference>
<organism evidence="1 2">
    <name type="scientific">Phocaeicola sartorii</name>
    <dbReference type="NCBI Taxonomy" id="671267"/>
    <lineage>
        <taxon>Bacteria</taxon>
        <taxon>Pseudomonadati</taxon>
        <taxon>Bacteroidota</taxon>
        <taxon>Bacteroidia</taxon>
        <taxon>Bacteroidales</taxon>
        <taxon>Bacteroidaceae</taxon>
        <taxon>Phocaeicola</taxon>
    </lineage>
</organism>
<dbReference type="RefSeq" id="WP_016277837.1">
    <property type="nucleotide sequence ID" value="NZ_JABVZU010000003.1"/>
</dbReference>
<keyword evidence="2" id="KW-1185">Reference proteome</keyword>
<dbReference type="Gene3D" id="2.40.160.50">
    <property type="entry name" value="membrane protein fhac: a member of the omp85/tpsb transporter family"/>
    <property type="match status" value="1"/>
</dbReference>
<dbReference type="PATRIC" id="fig|1235788.3.peg.3644"/>